<name>A0A5S5BJ79_STUST</name>
<protein>
    <submittedName>
        <fullName evidence="5">Endoglucanase</fullName>
    </submittedName>
</protein>
<dbReference type="Gene3D" id="3.20.20.80">
    <property type="entry name" value="Glycosidases"/>
    <property type="match status" value="1"/>
</dbReference>
<dbReference type="EMBL" id="VNHQ01000011">
    <property type="protein sequence ID" value="TYP66468.1"/>
    <property type="molecule type" value="Genomic_DNA"/>
</dbReference>
<evidence type="ECO:0000259" key="4">
    <source>
        <dbReference type="Pfam" id="PF00150"/>
    </source>
</evidence>
<reference evidence="5 6" key="1">
    <citation type="submission" date="2019-07" db="EMBL/GenBank/DDBJ databases">
        <title>Deep subsurface shale carbon reservoir microbial communities from Ohio and West Virginia, USA.</title>
        <authorList>
            <person name="Wrighton K."/>
        </authorList>
    </citation>
    <scope>NUCLEOTIDE SEQUENCE [LARGE SCALE GENOMIC DNA]</scope>
    <source>
        <strain evidence="5 6">NP_8Ht</strain>
    </source>
</reference>
<evidence type="ECO:0000256" key="3">
    <source>
        <dbReference type="RuleBase" id="RU361153"/>
    </source>
</evidence>
<evidence type="ECO:0000313" key="5">
    <source>
        <dbReference type="EMBL" id="TYP66468.1"/>
    </source>
</evidence>
<organism evidence="5 6">
    <name type="scientific">Stutzerimonas stutzeri</name>
    <name type="common">Pseudomonas stutzeri</name>
    <dbReference type="NCBI Taxonomy" id="316"/>
    <lineage>
        <taxon>Bacteria</taxon>
        <taxon>Pseudomonadati</taxon>
        <taxon>Pseudomonadota</taxon>
        <taxon>Gammaproteobacteria</taxon>
        <taxon>Pseudomonadales</taxon>
        <taxon>Pseudomonadaceae</taxon>
        <taxon>Stutzerimonas</taxon>
    </lineage>
</organism>
<evidence type="ECO:0000256" key="1">
    <source>
        <dbReference type="ARBA" id="ARBA00022801"/>
    </source>
</evidence>
<dbReference type="Proteomes" id="UP000324282">
    <property type="component" value="Unassembled WGS sequence"/>
</dbReference>
<dbReference type="PANTHER" id="PTHR34142">
    <property type="entry name" value="ENDO-BETA-1,4-GLUCANASE A"/>
    <property type="match status" value="1"/>
</dbReference>
<dbReference type="PANTHER" id="PTHR34142:SF1">
    <property type="entry name" value="GLYCOSIDE HYDROLASE FAMILY 5 DOMAIN-CONTAINING PROTEIN"/>
    <property type="match status" value="1"/>
</dbReference>
<sequence length="623" mass="67596">MPISLTDWFVLFVVSRLPLQRRLLINLPLSLHRNLRFDVHDHGEPMFTSFVSKACKGPMSAIALSALFAMVPVSGLYAATTPTTGVSTDSYSALINKFTNSYWLNGSWRASAGVSVAATQQNMAAFKVGTAVRTADGQIRTVTALKPSSGALTVFMNGPVLDGNLVGYPNRLRISAVASTLPLPSEASPAPVSAPNHAALINKFTNSYWLNGSWRASAGVSVAATAQNKAAFIVGASVRTADGQVRTITSVKPASGALSVFMDGPALDGNRVGYPNKLRLAAGPALLPAGSSPIGNVTLPAIEPVQLVGVALSGAAFGPSVLPGKHGTNYIYPAESYYKKYAEQGLKLVRLPFLWERIQPRLDTELDTAQLTLLTQSLDFAHKHGVKVVLDMHNYYRYYRQPIGSETVSIQSFANTWKRIAQKIGNHPALSGYGLMNEPNTKGLWPQAALAAAKEIRKVDRTHWIYVAGDRFSSAWHWPQSNTQLIADPWMRDPNNKLIFEAHMYLDRDTSGMYADKTETFAPELGINRAKPFVDWLRTNNLRGFIGEMGVPNYAPDAIVAMDNLLGYLRENCVPMTYWAGGPWWGNYILALDVAGGAEQPQLAVLRKHAATPNSCAAIGEPL</sequence>
<comment type="similarity">
    <text evidence="3">Belongs to the glycosyl hydrolase 5 (cellulase A) family.</text>
</comment>
<keyword evidence="1 3" id="KW-0378">Hydrolase</keyword>
<dbReference type="GO" id="GO:0004553">
    <property type="term" value="F:hydrolase activity, hydrolyzing O-glycosyl compounds"/>
    <property type="evidence" value="ECO:0007669"/>
    <property type="project" value="InterPro"/>
</dbReference>
<evidence type="ECO:0000313" key="6">
    <source>
        <dbReference type="Proteomes" id="UP000324282"/>
    </source>
</evidence>
<evidence type="ECO:0000256" key="2">
    <source>
        <dbReference type="ARBA" id="ARBA00023295"/>
    </source>
</evidence>
<dbReference type="Pfam" id="PF00150">
    <property type="entry name" value="Cellulase"/>
    <property type="match status" value="1"/>
</dbReference>
<dbReference type="SUPFAM" id="SSF51445">
    <property type="entry name" value="(Trans)glycosidases"/>
    <property type="match status" value="1"/>
</dbReference>
<dbReference type="InterPro" id="IPR017853">
    <property type="entry name" value="GH"/>
</dbReference>
<dbReference type="InterPro" id="IPR001547">
    <property type="entry name" value="Glyco_hydro_5"/>
</dbReference>
<comment type="caution">
    <text evidence="5">The sequence shown here is derived from an EMBL/GenBank/DDBJ whole genome shotgun (WGS) entry which is preliminary data.</text>
</comment>
<feature type="domain" description="Glycoside hydrolase family 5" evidence="4">
    <location>
        <begin position="326"/>
        <end position="580"/>
    </location>
</feature>
<accession>A0A5S5BJ79</accession>
<proteinExistence type="inferred from homology"/>
<dbReference type="GO" id="GO:0009251">
    <property type="term" value="P:glucan catabolic process"/>
    <property type="evidence" value="ECO:0007669"/>
    <property type="project" value="TreeGrafter"/>
</dbReference>
<keyword evidence="2 3" id="KW-0326">Glycosidase</keyword>
<gene>
    <name evidence="5" type="ORF">A9A72_121470</name>
</gene>
<dbReference type="AlphaFoldDB" id="A0A5S5BJ79"/>